<reference evidence="3 4" key="1">
    <citation type="submission" date="2018-02" db="EMBL/GenBank/DDBJ databases">
        <title>Draft genome sequences of Elsinoe sp., causing black scab on jojoba.</title>
        <authorList>
            <person name="Stodart B."/>
            <person name="Jeffress S."/>
            <person name="Ash G."/>
            <person name="Arun Chinnappa K."/>
        </authorList>
    </citation>
    <scope>NUCLEOTIDE SEQUENCE [LARGE SCALE GENOMIC DNA]</scope>
    <source>
        <strain evidence="3 4">Hillstone_2</strain>
    </source>
</reference>
<dbReference type="PROSITE" id="PS50181">
    <property type="entry name" value="FBOX"/>
    <property type="match status" value="1"/>
</dbReference>
<gene>
    <name evidence="3" type="ORF">C1H76_4999</name>
</gene>
<organism evidence="3 4">
    <name type="scientific">Elsinoe australis</name>
    <dbReference type="NCBI Taxonomy" id="40998"/>
    <lineage>
        <taxon>Eukaryota</taxon>
        <taxon>Fungi</taxon>
        <taxon>Dikarya</taxon>
        <taxon>Ascomycota</taxon>
        <taxon>Pezizomycotina</taxon>
        <taxon>Dothideomycetes</taxon>
        <taxon>Dothideomycetidae</taxon>
        <taxon>Myriangiales</taxon>
        <taxon>Elsinoaceae</taxon>
        <taxon>Elsinoe</taxon>
    </lineage>
</organism>
<dbReference type="Gene3D" id="1.20.1280.50">
    <property type="match status" value="1"/>
</dbReference>
<dbReference type="AlphaFoldDB" id="A0A4U7AWQ7"/>
<sequence length="680" mass="73706">MDRLPDELILYILSYLDEQDLVNAQSLSKRFLKLGRDHNIWKELCFEQAPAESARRRQRLSPVEDSRLSALRQAFSTLSEQNHGGSNDSSATIPSNTARSRSLASWDPRYPGEEIDFYQEYIHRYAPIAPTTWLDLPSDRINGANWDHEATGFGTLRDSTGEVSELVAPLDDGSVCVWDVSKDADGANTGTIQLAGRSPAGLLTGLSEGSDHATIATESKNIMTEVGAVDCVSVNFSSKRGLFAVQNDLQEVDLRTLQIISTQSYTFPITALSEATDSTPVTVGTSSTVYLYDSRVSQAYRSSDNDMKVEVIGGPTASYAVLTQPGPLSILHHNQDDSIWIAGRFTHLLNYDRRFFPRLKGTLHSGARISCLSSLPHPHIPRDLDLVSNPSASLAALQTAKSTPGTTLIAAGVYKGKGSLELYGLCPSSTTTTPSLASKYQNRQTASTSKLLSAIPTGAHIVTSDSDGNIKWFERSGAHRIRTMNINAPAPSSDSPAPSAQEAYATGAEVPSFNTMQSQAQSQGLWNTADADAPGHGDIVRKIVPLRTGDGASKRGAQNPLLLWSGDGRVGVLGWGRRAVFTQRKGVGEGPEEEEEWGMEGEDEGYVSGFSSGSGGIRGGRRKGDGQEEESEEERLRINARRAERRAREDAERQFAGSMRRALEGQANEARWMRGLGLGG</sequence>
<dbReference type="Pfam" id="PF12937">
    <property type="entry name" value="F-box-like"/>
    <property type="match status" value="1"/>
</dbReference>
<accession>A0A4U7AWQ7</accession>
<dbReference type="InterPro" id="IPR036322">
    <property type="entry name" value="WD40_repeat_dom_sf"/>
</dbReference>
<dbReference type="GO" id="GO:0000209">
    <property type="term" value="P:protein polyubiquitination"/>
    <property type="evidence" value="ECO:0007669"/>
    <property type="project" value="TreeGrafter"/>
</dbReference>
<dbReference type="EMBL" id="PTQR01000060">
    <property type="protein sequence ID" value="TKX22963.1"/>
    <property type="molecule type" value="Genomic_DNA"/>
</dbReference>
<dbReference type="SUPFAM" id="SSF81383">
    <property type="entry name" value="F-box domain"/>
    <property type="match status" value="1"/>
</dbReference>
<feature type="region of interest" description="Disordered" evidence="1">
    <location>
        <begin position="79"/>
        <end position="105"/>
    </location>
</feature>
<dbReference type="InterPro" id="IPR001810">
    <property type="entry name" value="F-box_dom"/>
</dbReference>
<dbReference type="PANTHER" id="PTHR13252:SF9">
    <property type="entry name" value="F-BOX ONLY PROTEIN 28"/>
    <property type="match status" value="1"/>
</dbReference>
<evidence type="ECO:0000313" key="4">
    <source>
        <dbReference type="Proteomes" id="UP000308133"/>
    </source>
</evidence>
<proteinExistence type="predicted"/>
<comment type="caution">
    <text evidence="3">The sequence shown here is derived from an EMBL/GenBank/DDBJ whole genome shotgun (WGS) entry which is preliminary data.</text>
</comment>
<evidence type="ECO:0000256" key="1">
    <source>
        <dbReference type="SAM" id="MobiDB-lite"/>
    </source>
</evidence>
<dbReference type="SMART" id="SM00256">
    <property type="entry name" value="FBOX"/>
    <property type="match status" value="1"/>
</dbReference>
<feature type="compositionally biased region" description="Polar residues" evidence="1">
    <location>
        <begin position="79"/>
        <end position="103"/>
    </location>
</feature>
<evidence type="ECO:0000313" key="3">
    <source>
        <dbReference type="EMBL" id="TKX22963.1"/>
    </source>
</evidence>
<dbReference type="InterPro" id="IPR039719">
    <property type="entry name" value="FBXO28"/>
</dbReference>
<name>A0A4U7AWQ7_9PEZI</name>
<dbReference type="Proteomes" id="UP000308133">
    <property type="component" value="Unassembled WGS sequence"/>
</dbReference>
<feature type="region of interest" description="Disordered" evidence="1">
    <location>
        <begin position="585"/>
        <end position="680"/>
    </location>
</feature>
<feature type="domain" description="F-box" evidence="2">
    <location>
        <begin position="1"/>
        <end position="44"/>
    </location>
</feature>
<dbReference type="SUPFAM" id="SSF50978">
    <property type="entry name" value="WD40 repeat-like"/>
    <property type="match status" value="1"/>
</dbReference>
<protein>
    <submittedName>
        <fullName evidence="3">F-box-like-like protein</fullName>
    </submittedName>
</protein>
<evidence type="ECO:0000259" key="2">
    <source>
        <dbReference type="PROSITE" id="PS50181"/>
    </source>
</evidence>
<feature type="compositionally biased region" description="Acidic residues" evidence="1">
    <location>
        <begin position="590"/>
        <end position="605"/>
    </location>
</feature>
<dbReference type="InterPro" id="IPR036047">
    <property type="entry name" value="F-box-like_dom_sf"/>
</dbReference>
<dbReference type="PANTHER" id="PTHR13252">
    <property type="entry name" value="F-BOX ONLY PROTEIN 28"/>
    <property type="match status" value="1"/>
</dbReference>